<keyword evidence="3" id="KW-1185">Reference proteome</keyword>
<proteinExistence type="predicted"/>
<name>T1K4F4_TETUR</name>
<dbReference type="InterPro" id="IPR001810">
    <property type="entry name" value="F-box_dom"/>
</dbReference>
<organism evidence="2 3">
    <name type="scientific">Tetranychus urticae</name>
    <name type="common">Two-spotted spider mite</name>
    <dbReference type="NCBI Taxonomy" id="32264"/>
    <lineage>
        <taxon>Eukaryota</taxon>
        <taxon>Metazoa</taxon>
        <taxon>Ecdysozoa</taxon>
        <taxon>Arthropoda</taxon>
        <taxon>Chelicerata</taxon>
        <taxon>Arachnida</taxon>
        <taxon>Acari</taxon>
        <taxon>Acariformes</taxon>
        <taxon>Trombidiformes</taxon>
        <taxon>Prostigmata</taxon>
        <taxon>Eleutherengona</taxon>
        <taxon>Raphignathae</taxon>
        <taxon>Tetranychoidea</taxon>
        <taxon>Tetranychidae</taxon>
        <taxon>Tetranychus</taxon>
    </lineage>
</organism>
<dbReference type="Gene3D" id="3.80.10.10">
    <property type="entry name" value="Ribonuclease Inhibitor"/>
    <property type="match status" value="1"/>
</dbReference>
<dbReference type="Pfam" id="PF12937">
    <property type="entry name" value="F-box-like"/>
    <property type="match status" value="1"/>
</dbReference>
<dbReference type="SUPFAM" id="SSF81383">
    <property type="entry name" value="F-box domain"/>
    <property type="match status" value="1"/>
</dbReference>
<evidence type="ECO:0000313" key="3">
    <source>
        <dbReference type="Proteomes" id="UP000015104"/>
    </source>
</evidence>
<dbReference type="InterPro" id="IPR032675">
    <property type="entry name" value="LRR_dom_sf"/>
</dbReference>
<feature type="domain" description="F-box" evidence="1">
    <location>
        <begin position="3"/>
        <end position="38"/>
    </location>
</feature>
<dbReference type="Proteomes" id="UP000015104">
    <property type="component" value="Unassembled WGS sequence"/>
</dbReference>
<dbReference type="EnsemblMetazoa" id="tetur05g02410.1">
    <property type="protein sequence ID" value="tetur05g02410.1"/>
    <property type="gene ID" value="tetur05g02410"/>
</dbReference>
<dbReference type="EMBL" id="CAEY01001577">
    <property type="status" value="NOT_ANNOTATED_CDS"/>
    <property type="molecule type" value="Genomic_DNA"/>
</dbReference>
<reference evidence="3" key="1">
    <citation type="submission" date="2011-08" db="EMBL/GenBank/DDBJ databases">
        <authorList>
            <person name="Rombauts S."/>
        </authorList>
    </citation>
    <scope>NUCLEOTIDE SEQUENCE</scope>
    <source>
        <strain evidence="3">London</strain>
    </source>
</reference>
<dbReference type="InterPro" id="IPR036047">
    <property type="entry name" value="F-box-like_dom_sf"/>
</dbReference>
<dbReference type="Gene3D" id="1.20.1280.50">
    <property type="match status" value="1"/>
</dbReference>
<dbReference type="HOGENOM" id="CLU_029073_0_0_1"/>
<sequence length="376" mass="44350">MLINELPDDCLLAILDYIQDLKDLINCFKVCEKWSNVIVGRTRRVKYLINKPNYSPDYVCNYVNRPIDVTCLSKLFPNLRIAYLSSLLFEKEPIEDIVKVIRDSESLKGIIFDEKFDFVLMAEIADFQMLSIGYINPNISEIYGNMKQLCLDNSNLDLFELGHHFPNLERFQYRGAEPYPDGPVLANLKILEMEISHDYFEDDYCSFVLMDSCPALQSAHISMKHCPCEVNYSIKLANLQDLVLEFFESKEWSSLRRLMVKYPNLKHLALQRIYLSEEEIVELIQILPKLTLLDVRKSYSVFFEFTQETADHVQDYCKRYGRSIKFYFKAEDKQIESDWPQILNRPDKICRGFDFMEHCFFKDFTDLPYFLDPIDD</sequence>
<evidence type="ECO:0000313" key="2">
    <source>
        <dbReference type="EnsemblMetazoa" id="tetur05g02410.1"/>
    </source>
</evidence>
<evidence type="ECO:0000259" key="1">
    <source>
        <dbReference type="Pfam" id="PF12937"/>
    </source>
</evidence>
<dbReference type="AlphaFoldDB" id="T1K4F4"/>
<reference evidence="2" key="2">
    <citation type="submission" date="2015-06" db="UniProtKB">
        <authorList>
            <consortium name="EnsemblMetazoa"/>
        </authorList>
    </citation>
    <scope>IDENTIFICATION</scope>
</reference>
<dbReference type="SUPFAM" id="SSF52047">
    <property type="entry name" value="RNI-like"/>
    <property type="match status" value="1"/>
</dbReference>
<accession>T1K4F4</accession>
<gene>
    <name evidence="2" type="primary">107360898</name>
</gene>
<protein>
    <recommendedName>
        <fullName evidence="1">F-box domain-containing protein</fullName>
    </recommendedName>
</protein>